<comment type="similarity">
    <text evidence="1">Belongs to the 'phage' integrase family.</text>
</comment>
<keyword evidence="3" id="KW-0233">DNA recombination</keyword>
<gene>
    <name evidence="5" type="ORF">F2P58_03815</name>
</gene>
<evidence type="ECO:0000256" key="1">
    <source>
        <dbReference type="ARBA" id="ARBA00008857"/>
    </source>
</evidence>
<dbReference type="GO" id="GO:0015074">
    <property type="term" value="P:DNA integration"/>
    <property type="evidence" value="ECO:0007669"/>
    <property type="project" value="UniProtKB-KW"/>
</dbReference>
<dbReference type="AlphaFoldDB" id="A0A5N3R753"/>
<dbReference type="InterPro" id="IPR025166">
    <property type="entry name" value="Integrase_DNA_bind_dom"/>
</dbReference>
<dbReference type="Proteomes" id="UP000326789">
    <property type="component" value="Unassembled WGS sequence"/>
</dbReference>
<evidence type="ECO:0000313" key="6">
    <source>
        <dbReference type="Proteomes" id="UP000326789"/>
    </source>
</evidence>
<organism evidence="5 6">
    <name type="scientific">Vibrio fortis</name>
    <dbReference type="NCBI Taxonomy" id="212667"/>
    <lineage>
        <taxon>Bacteria</taxon>
        <taxon>Pseudomonadati</taxon>
        <taxon>Pseudomonadota</taxon>
        <taxon>Gammaproteobacteria</taxon>
        <taxon>Vibrionales</taxon>
        <taxon>Vibrionaceae</taxon>
        <taxon>Vibrio</taxon>
    </lineage>
</organism>
<proteinExistence type="inferred from homology"/>
<evidence type="ECO:0000256" key="3">
    <source>
        <dbReference type="ARBA" id="ARBA00023172"/>
    </source>
</evidence>
<reference evidence="5 6" key="1">
    <citation type="submission" date="2019-09" db="EMBL/GenBank/DDBJ databases">
        <title>Whole genome sequence of Vibrio fortis.</title>
        <authorList>
            <person name="Das S.K."/>
        </authorList>
    </citation>
    <scope>NUCLEOTIDE SEQUENCE [LARGE SCALE GENOMIC DNA]</scope>
    <source>
        <strain evidence="5 6">AN60</strain>
    </source>
</reference>
<dbReference type="GO" id="GO:0006310">
    <property type="term" value="P:DNA recombination"/>
    <property type="evidence" value="ECO:0007669"/>
    <property type="project" value="UniProtKB-KW"/>
</dbReference>
<feature type="domain" description="Integrase DNA-binding" evidence="4">
    <location>
        <begin position="13"/>
        <end position="105"/>
    </location>
</feature>
<dbReference type="Pfam" id="PF13356">
    <property type="entry name" value="Arm-DNA-bind_3"/>
    <property type="match status" value="1"/>
</dbReference>
<sequence length="485" mass="56784">MSKNSQIPHKFSKSFIENLSITKPDGGQKIYKDTDKRSNGLMLRHNTGGSVVYVVNGRVKGTKKQSQFFTIGNASKISLFNARREAERYHDLMNQGKHPVEYVKRAITSISLRELHEHYLENKELHEDTISEYTKDFERLSVKFRERNALDIRRDDVIEEHKAVRIKHTDYMADKTFQRVKALYRHAAKHFLNDEELSIFKKNPVTVLDDTDAWFVNGGQSRRKTECIDTDDLPSVLRAIDDMKSYRGEKKFVHKDSHNAVVASHFFRFLLFTGWRPEEVCKITWSQVSESLRDVTWNDEEAATGLKNAEIQYRAPLNKEAIKTLESLKGYGFESDFVFPNVTLTNHFKQNPTDYVDLLEETAQTGKRYTCGIFRKTFQTYAEFIGVHEVTIKRLVFHTQKHYTTQGGYIFANREHLRRQSQRVADFILYYAKMDELIEFQNVDINVKFIEAARAEVKDESNDFQLVSEVLEHWMNLGRKFDQMR</sequence>
<accession>A0A5N3R753</accession>
<dbReference type="InterPro" id="IPR038488">
    <property type="entry name" value="Integrase_DNA-bd_sf"/>
</dbReference>
<dbReference type="PANTHER" id="PTHR30629:SF2">
    <property type="entry name" value="PROPHAGE INTEGRASE INTS-RELATED"/>
    <property type="match status" value="1"/>
</dbReference>
<protein>
    <submittedName>
        <fullName evidence="5">Integrase family protein</fullName>
    </submittedName>
</protein>
<dbReference type="InterPro" id="IPR050808">
    <property type="entry name" value="Phage_Integrase"/>
</dbReference>
<evidence type="ECO:0000313" key="5">
    <source>
        <dbReference type="EMBL" id="KAB0290070.1"/>
    </source>
</evidence>
<dbReference type="InterPro" id="IPR013762">
    <property type="entry name" value="Integrase-like_cat_sf"/>
</dbReference>
<dbReference type="GO" id="GO:0003677">
    <property type="term" value="F:DNA binding"/>
    <property type="evidence" value="ECO:0007669"/>
    <property type="project" value="InterPro"/>
</dbReference>
<comment type="caution">
    <text evidence="5">The sequence shown here is derived from an EMBL/GenBank/DDBJ whole genome shotgun (WGS) entry which is preliminary data.</text>
</comment>
<dbReference type="PANTHER" id="PTHR30629">
    <property type="entry name" value="PROPHAGE INTEGRASE"/>
    <property type="match status" value="1"/>
</dbReference>
<evidence type="ECO:0000256" key="2">
    <source>
        <dbReference type="ARBA" id="ARBA00022908"/>
    </source>
</evidence>
<dbReference type="EMBL" id="VWSE01000003">
    <property type="protein sequence ID" value="KAB0290070.1"/>
    <property type="molecule type" value="Genomic_DNA"/>
</dbReference>
<dbReference type="InterPro" id="IPR011010">
    <property type="entry name" value="DNA_brk_join_enz"/>
</dbReference>
<dbReference type="Gene3D" id="3.30.160.390">
    <property type="entry name" value="Integrase, DNA-binding domain"/>
    <property type="match status" value="1"/>
</dbReference>
<dbReference type="SUPFAM" id="SSF56349">
    <property type="entry name" value="DNA breaking-rejoining enzymes"/>
    <property type="match status" value="1"/>
</dbReference>
<keyword evidence="2" id="KW-0229">DNA integration</keyword>
<dbReference type="Gene3D" id="1.10.443.10">
    <property type="entry name" value="Intergrase catalytic core"/>
    <property type="match status" value="1"/>
</dbReference>
<evidence type="ECO:0000259" key="4">
    <source>
        <dbReference type="Pfam" id="PF13356"/>
    </source>
</evidence>
<dbReference type="RefSeq" id="WP_150868928.1">
    <property type="nucleotide sequence ID" value="NZ_VWSE01000003.1"/>
</dbReference>
<name>A0A5N3R753_9VIBR</name>